<dbReference type="Proteomes" id="UP000321580">
    <property type="component" value="Unassembled WGS sequence"/>
</dbReference>
<feature type="domain" description="Wadjet protein JetD C-terminal" evidence="1">
    <location>
        <begin position="212"/>
        <end position="392"/>
    </location>
</feature>
<evidence type="ECO:0000313" key="4">
    <source>
        <dbReference type="Proteomes" id="UP000321580"/>
    </source>
</evidence>
<evidence type="ECO:0000259" key="2">
    <source>
        <dbReference type="Pfam" id="PF11795"/>
    </source>
</evidence>
<evidence type="ECO:0008006" key="5">
    <source>
        <dbReference type="Google" id="ProtNLM"/>
    </source>
</evidence>
<evidence type="ECO:0000259" key="1">
    <source>
        <dbReference type="Pfam" id="PF09983"/>
    </source>
</evidence>
<feature type="domain" description="DUF3322" evidence="2">
    <location>
        <begin position="7"/>
        <end position="189"/>
    </location>
</feature>
<name>A0A5C6S2V6_9BACT</name>
<dbReference type="AlphaFoldDB" id="A0A5C6S2V6"/>
<dbReference type="InterPro" id="IPR024534">
    <property type="entry name" value="JetD_C"/>
</dbReference>
<gene>
    <name evidence="3" type="ORF">FRY97_03650</name>
</gene>
<protein>
    <recommendedName>
        <fullName evidence="5">DUF3322 and DUF2220 domain-containing protein</fullName>
    </recommendedName>
</protein>
<comment type="caution">
    <text evidence="3">The sequence shown here is derived from an EMBL/GenBank/DDBJ whole genome shotgun (WGS) entry which is preliminary data.</text>
</comment>
<proteinExistence type="predicted"/>
<dbReference type="OrthoDB" id="322908at2"/>
<organism evidence="3 4">
    <name type="scientific">Phaeodactylibacter luteus</name>
    <dbReference type="NCBI Taxonomy" id="1564516"/>
    <lineage>
        <taxon>Bacteria</taxon>
        <taxon>Pseudomonadati</taxon>
        <taxon>Bacteroidota</taxon>
        <taxon>Saprospiria</taxon>
        <taxon>Saprospirales</taxon>
        <taxon>Haliscomenobacteraceae</taxon>
        <taxon>Phaeodactylibacter</taxon>
    </lineage>
</organism>
<sequence>MIAEKAALQQLEQWWPQVLSAGLGKEDFFPRSLSRIGKPKPKEWIENFEQVRSAQEQWLKRSRPNKTKGWSLSWEERGYRSIGRNRFIRSIDVKTLEDYLYLLKREQVYAQVMADAAMISGAIPELQDWCKANPLDVERHHTQWSYLLKVARYFMEGHEPGRYYIRELPLDIPTKFIESHKRLLMSLLDEVLPSSRIDSSFRGVRHFEQRYGLKYRQPMIRLRLMDKAMAGQHFSGVQDLALPLDAFAELKLPVRRAIILENKTNYSNLMNLLTLPQARGTIGIFGSGFGIGALADVAWLSGIELFYWGDIDAHGLQILSQLRAYHPHVQPFLMDVQTLNAFAAFSRHDAPKSTAASLPGLTATELAFFHHLNEHQIRLEQEHIPLAYVRPALAALL</sequence>
<reference evidence="3 4" key="1">
    <citation type="submission" date="2019-08" db="EMBL/GenBank/DDBJ databases">
        <title>Genome of Phaeodactylibacter luteus.</title>
        <authorList>
            <person name="Bowman J.P."/>
        </authorList>
    </citation>
    <scope>NUCLEOTIDE SEQUENCE [LARGE SCALE GENOMIC DNA]</scope>
    <source>
        <strain evidence="3 4">KCTC 42180</strain>
    </source>
</reference>
<evidence type="ECO:0000313" key="3">
    <source>
        <dbReference type="EMBL" id="TXB67952.1"/>
    </source>
</evidence>
<dbReference type="EMBL" id="VOOR01000005">
    <property type="protein sequence ID" value="TXB67952.1"/>
    <property type="molecule type" value="Genomic_DNA"/>
</dbReference>
<dbReference type="Pfam" id="PF09983">
    <property type="entry name" value="JetD_C"/>
    <property type="match status" value="1"/>
</dbReference>
<keyword evidence="4" id="KW-1185">Reference proteome</keyword>
<dbReference type="RefSeq" id="WP_147166073.1">
    <property type="nucleotide sequence ID" value="NZ_VOOR01000005.1"/>
</dbReference>
<dbReference type="InterPro" id="IPR024537">
    <property type="entry name" value="DUF3322"/>
</dbReference>
<dbReference type="Pfam" id="PF11795">
    <property type="entry name" value="DUF3322"/>
    <property type="match status" value="1"/>
</dbReference>
<accession>A0A5C6S2V6</accession>